<organism evidence="2 3">
    <name type="scientific">Thermoanaerobaculum aquaticum</name>
    <dbReference type="NCBI Taxonomy" id="1312852"/>
    <lineage>
        <taxon>Bacteria</taxon>
        <taxon>Pseudomonadati</taxon>
        <taxon>Acidobacteriota</taxon>
        <taxon>Thermoanaerobaculia</taxon>
        <taxon>Thermoanaerobaculales</taxon>
        <taxon>Thermoanaerobaculaceae</taxon>
        <taxon>Thermoanaerobaculum</taxon>
    </lineage>
</organism>
<reference evidence="2 3" key="1">
    <citation type="submission" date="2014-04" db="EMBL/GenBank/DDBJ databases">
        <title>The Genome Sequence of Thermoanaerobaculum aquaticum MP-01, The First Cultivated Group 23 Acidobacterium.</title>
        <authorList>
            <person name="Stamps B.W."/>
            <person name="Losey N.A."/>
            <person name="Lawson P.A."/>
            <person name="Stevenson B.S."/>
        </authorList>
    </citation>
    <scope>NUCLEOTIDE SEQUENCE [LARGE SCALE GENOMIC DNA]</scope>
    <source>
        <strain evidence="2 3">MP-01</strain>
    </source>
</reference>
<dbReference type="AlphaFoldDB" id="A0A062XUV8"/>
<feature type="transmembrane region" description="Helical" evidence="1">
    <location>
        <begin position="72"/>
        <end position="94"/>
    </location>
</feature>
<evidence type="ECO:0000313" key="3">
    <source>
        <dbReference type="Proteomes" id="UP000027284"/>
    </source>
</evidence>
<dbReference type="EMBL" id="JMFG01000027">
    <property type="protein sequence ID" value="KDA53179.1"/>
    <property type="molecule type" value="Genomic_DNA"/>
</dbReference>
<protein>
    <submittedName>
        <fullName evidence="2">Uncharacterized protein</fullName>
    </submittedName>
</protein>
<keyword evidence="1" id="KW-0812">Transmembrane</keyword>
<name>A0A062XUV8_9BACT</name>
<keyword evidence="1" id="KW-0472">Membrane</keyword>
<feature type="transmembrane region" description="Helical" evidence="1">
    <location>
        <begin position="115"/>
        <end position="134"/>
    </location>
</feature>
<gene>
    <name evidence="2" type="ORF">EG19_07325</name>
</gene>
<evidence type="ECO:0000313" key="2">
    <source>
        <dbReference type="EMBL" id="KDA53179.1"/>
    </source>
</evidence>
<evidence type="ECO:0000256" key="1">
    <source>
        <dbReference type="SAM" id="Phobius"/>
    </source>
</evidence>
<dbReference type="STRING" id="1312852.EG19_07325"/>
<feature type="transmembrane region" description="Helical" evidence="1">
    <location>
        <begin position="15"/>
        <end position="35"/>
    </location>
</feature>
<accession>A0A062XUV8</accession>
<feature type="transmembrane region" description="Helical" evidence="1">
    <location>
        <begin position="140"/>
        <end position="159"/>
    </location>
</feature>
<keyword evidence="1" id="KW-1133">Transmembrane helix</keyword>
<keyword evidence="3" id="KW-1185">Reference proteome</keyword>
<proteinExistence type="predicted"/>
<feature type="transmembrane region" description="Helical" evidence="1">
    <location>
        <begin position="47"/>
        <end position="66"/>
    </location>
</feature>
<dbReference type="Proteomes" id="UP000027284">
    <property type="component" value="Unassembled WGS sequence"/>
</dbReference>
<sequence>MEVFLQGVTMSALEIVSNVFAALVGFGLAIAVFLGEPLKGPSRRRSLIFASGMLVTLLALLVNRILDGPRGIWWWLSVVGIGAGLVAAVVWIFLASKQWPKEQEQPQEPRRFRPVALLLLPLSFSLFLLAYLVSAPFAQVALALLAFVVGLSFTHLAWVKEKAS</sequence>
<comment type="caution">
    <text evidence="2">The sequence shown here is derived from an EMBL/GenBank/DDBJ whole genome shotgun (WGS) entry which is preliminary data.</text>
</comment>